<evidence type="ECO:0000256" key="2">
    <source>
        <dbReference type="ARBA" id="ARBA00007615"/>
    </source>
</evidence>
<name>A0A927FHI4_9BURK</name>
<evidence type="ECO:0000256" key="4">
    <source>
        <dbReference type="ARBA" id="ARBA00014035"/>
    </source>
</evidence>
<feature type="chain" id="PRO_5038192607" description="Outer-membrane lipoprotein carrier protein" evidence="10">
    <location>
        <begin position="17"/>
        <end position="211"/>
    </location>
</feature>
<evidence type="ECO:0000256" key="7">
    <source>
        <dbReference type="ARBA" id="ARBA00022764"/>
    </source>
</evidence>
<dbReference type="InterPro" id="IPR029046">
    <property type="entry name" value="LolA/LolB/LppX"/>
</dbReference>
<accession>A0A927FHI4</accession>
<evidence type="ECO:0000256" key="1">
    <source>
        <dbReference type="ARBA" id="ARBA00004418"/>
    </source>
</evidence>
<dbReference type="GO" id="GO:0044874">
    <property type="term" value="P:lipoprotein localization to outer membrane"/>
    <property type="evidence" value="ECO:0007669"/>
    <property type="project" value="UniProtKB-UniRule"/>
</dbReference>
<evidence type="ECO:0000256" key="8">
    <source>
        <dbReference type="ARBA" id="ARBA00022927"/>
    </source>
</evidence>
<keyword evidence="12" id="KW-1185">Reference proteome</keyword>
<dbReference type="GO" id="GO:0042953">
    <property type="term" value="P:lipoprotein transport"/>
    <property type="evidence" value="ECO:0007669"/>
    <property type="project" value="InterPro"/>
</dbReference>
<dbReference type="InterPro" id="IPR018323">
    <property type="entry name" value="OM_lipoprot_carrier_LolA_Pbac"/>
</dbReference>
<dbReference type="InterPro" id="IPR004564">
    <property type="entry name" value="OM_lipoprot_carrier_LolA-like"/>
</dbReference>
<comment type="caution">
    <text evidence="11">The sequence shown here is derived from an EMBL/GenBank/DDBJ whole genome shotgun (WGS) entry which is preliminary data.</text>
</comment>
<dbReference type="GO" id="GO:0042597">
    <property type="term" value="C:periplasmic space"/>
    <property type="evidence" value="ECO:0007669"/>
    <property type="project" value="UniProtKB-SubCell"/>
</dbReference>
<evidence type="ECO:0000313" key="12">
    <source>
        <dbReference type="Proteomes" id="UP000647424"/>
    </source>
</evidence>
<keyword evidence="5 10" id="KW-0813">Transport</keyword>
<dbReference type="HAMAP" id="MF_00240">
    <property type="entry name" value="LolA"/>
    <property type="match status" value="1"/>
</dbReference>
<evidence type="ECO:0000256" key="6">
    <source>
        <dbReference type="ARBA" id="ARBA00022729"/>
    </source>
</evidence>
<protein>
    <recommendedName>
        <fullName evidence="4 10">Outer-membrane lipoprotein carrier protein</fullName>
    </recommendedName>
</protein>
<keyword evidence="7 10" id="KW-0574">Periplasm</keyword>
<organism evidence="11 12">
    <name type="scientific">Limnohabitans radicicola</name>
    <dbReference type="NCBI Taxonomy" id="2771427"/>
    <lineage>
        <taxon>Bacteria</taxon>
        <taxon>Pseudomonadati</taxon>
        <taxon>Pseudomonadota</taxon>
        <taxon>Betaproteobacteria</taxon>
        <taxon>Burkholderiales</taxon>
        <taxon>Comamonadaceae</taxon>
        <taxon>Limnohabitans</taxon>
    </lineage>
</organism>
<comment type="function">
    <text evidence="10">Participates in the translocation of lipoproteins from the inner membrane to the outer membrane. Only forms a complex with a lipoprotein if the residue after the N-terminal Cys is not an aspartate (The Asp acts as a targeting signal to indicate that the lipoprotein should stay in the inner membrane).</text>
</comment>
<evidence type="ECO:0000256" key="3">
    <source>
        <dbReference type="ARBA" id="ARBA00011245"/>
    </source>
</evidence>
<dbReference type="PANTHER" id="PTHR35869:SF1">
    <property type="entry name" value="OUTER-MEMBRANE LIPOPROTEIN CARRIER PROTEIN"/>
    <property type="match status" value="1"/>
</dbReference>
<keyword evidence="9 10" id="KW-0143">Chaperone</keyword>
<dbReference type="AlphaFoldDB" id="A0A927FHI4"/>
<keyword evidence="6 10" id="KW-0732">Signal</keyword>
<dbReference type="Pfam" id="PF03548">
    <property type="entry name" value="LolA"/>
    <property type="match status" value="1"/>
</dbReference>
<comment type="subcellular location">
    <subcellularLocation>
        <location evidence="1 10">Periplasm</location>
    </subcellularLocation>
</comment>
<feature type="signal peptide" evidence="10">
    <location>
        <begin position="1"/>
        <end position="16"/>
    </location>
</feature>
<dbReference type="Proteomes" id="UP000647424">
    <property type="component" value="Unassembled WGS sequence"/>
</dbReference>
<dbReference type="SUPFAM" id="SSF89392">
    <property type="entry name" value="Prokaryotic lipoproteins and lipoprotein localization factors"/>
    <property type="match status" value="1"/>
</dbReference>
<comment type="similarity">
    <text evidence="2 10">Belongs to the LolA family.</text>
</comment>
<keyword evidence="11" id="KW-0449">Lipoprotein</keyword>
<proteinExistence type="inferred from homology"/>
<dbReference type="EMBL" id="JACYFT010000003">
    <property type="protein sequence ID" value="MBD8051584.1"/>
    <property type="molecule type" value="Genomic_DNA"/>
</dbReference>
<dbReference type="CDD" id="cd16325">
    <property type="entry name" value="LolA"/>
    <property type="match status" value="1"/>
</dbReference>
<reference evidence="11" key="1">
    <citation type="submission" date="2020-09" db="EMBL/GenBank/DDBJ databases">
        <title>Genome seq and assembly of Limnohabitants sp.</title>
        <authorList>
            <person name="Chhetri G."/>
        </authorList>
    </citation>
    <scope>NUCLEOTIDE SEQUENCE</scope>
    <source>
        <strain evidence="11">JUR4</strain>
    </source>
</reference>
<sequence precursor="true">MALLLTLLCSPWVAHAQGLELLSLFMKQASSGRATFTQVVTSPSKAGQPPRQKTSSGALEFHRPGQFRFVYKKPFAQTLLADGQNFWLHDVELNQITVRKQNQVLGSTPMALLTSAADVKALEADFQLRSEPGRDGLEWVRATPKAQDGQIQSLLAGLRKTDKGVELVTIDVQDSLGQRSVLTLSGLELNPTLPADTFVFRVPAGVEVIRP</sequence>
<evidence type="ECO:0000313" key="11">
    <source>
        <dbReference type="EMBL" id="MBD8051584.1"/>
    </source>
</evidence>
<evidence type="ECO:0000256" key="5">
    <source>
        <dbReference type="ARBA" id="ARBA00022448"/>
    </source>
</evidence>
<keyword evidence="8 10" id="KW-0653">Protein transport</keyword>
<dbReference type="PANTHER" id="PTHR35869">
    <property type="entry name" value="OUTER-MEMBRANE LIPOPROTEIN CARRIER PROTEIN"/>
    <property type="match status" value="1"/>
</dbReference>
<evidence type="ECO:0000256" key="9">
    <source>
        <dbReference type="ARBA" id="ARBA00023186"/>
    </source>
</evidence>
<evidence type="ECO:0000256" key="10">
    <source>
        <dbReference type="HAMAP-Rule" id="MF_00240"/>
    </source>
</evidence>
<comment type="subunit">
    <text evidence="3 10">Monomer.</text>
</comment>
<gene>
    <name evidence="10" type="primary">lolA</name>
    <name evidence="11" type="ORF">IC609_13630</name>
</gene>
<dbReference type="Gene3D" id="2.50.20.10">
    <property type="entry name" value="Lipoprotein localisation LolA/LolB/LppX"/>
    <property type="match status" value="1"/>
</dbReference>